<comment type="caution">
    <text evidence="1">The sequence shown here is derived from an EMBL/GenBank/DDBJ whole genome shotgun (WGS) entry which is preliminary data.</text>
</comment>
<proteinExistence type="predicted"/>
<name>G6EF68_9SPHN</name>
<organism evidence="1 2">
    <name type="scientific">Novosphingobium pentaromativorans US6-1</name>
    <dbReference type="NCBI Taxonomy" id="1088721"/>
    <lineage>
        <taxon>Bacteria</taxon>
        <taxon>Pseudomonadati</taxon>
        <taxon>Pseudomonadota</taxon>
        <taxon>Alphaproteobacteria</taxon>
        <taxon>Sphingomonadales</taxon>
        <taxon>Sphingomonadaceae</taxon>
        <taxon>Novosphingobium</taxon>
    </lineage>
</organism>
<evidence type="ECO:0000313" key="2">
    <source>
        <dbReference type="Proteomes" id="UP000004030"/>
    </source>
</evidence>
<accession>G6EF68</accession>
<keyword evidence="2" id="KW-1185">Reference proteome</keyword>
<sequence length="49" mass="5697">MFGCGRTREREKFVPLVHPPDHPQAYFGEVMGVMGGVRQRLRFFCMDLP</sequence>
<evidence type="ECO:0000313" key="1">
    <source>
        <dbReference type="EMBL" id="EHJ60026.1"/>
    </source>
</evidence>
<reference evidence="1 2" key="1">
    <citation type="journal article" date="2012" name="J. Bacteriol.">
        <title>Genome sequence of benzo(a)pyrene-degrading bacterium Novosphingobium pentaromativorans US6-1.</title>
        <authorList>
            <person name="Luo Y.R."/>
            <person name="Kang S.G."/>
            <person name="Kim S.J."/>
            <person name="Kim M.R."/>
            <person name="Li N."/>
            <person name="Lee J.H."/>
            <person name="Kwon K.K."/>
        </authorList>
    </citation>
    <scope>NUCLEOTIDE SEQUENCE [LARGE SCALE GENOMIC DNA]</scope>
    <source>
        <strain evidence="1 2">US6-1</strain>
    </source>
</reference>
<protein>
    <submittedName>
        <fullName evidence="1">Transposase</fullName>
    </submittedName>
</protein>
<dbReference type="AlphaFoldDB" id="G6EF68"/>
<dbReference type="PATRIC" id="fig|1088721.3.peg.2954"/>
<dbReference type="EMBL" id="AGFM01000047">
    <property type="protein sequence ID" value="EHJ60026.1"/>
    <property type="molecule type" value="Genomic_DNA"/>
</dbReference>
<dbReference type="Proteomes" id="UP000004030">
    <property type="component" value="Unassembled WGS sequence"/>
</dbReference>
<gene>
    <name evidence="1" type="ORF">NSU_2989</name>
</gene>
<dbReference type="OrthoDB" id="2065409at2"/>